<dbReference type="Proteomes" id="UP000046395">
    <property type="component" value="Unassembled WGS sequence"/>
</dbReference>
<proteinExistence type="predicted"/>
<name>A0A5S6R5X2_TRIMR</name>
<protein>
    <submittedName>
        <fullName evidence="3">Cystatin domain-containing protein</fullName>
    </submittedName>
</protein>
<dbReference type="InterPro" id="IPR046350">
    <property type="entry name" value="Cystatin_sf"/>
</dbReference>
<dbReference type="WBParaSite" id="TMUE_3000014669.1">
    <property type="protein sequence ID" value="TMUE_3000014669.1"/>
    <property type="gene ID" value="WBGene00289452"/>
</dbReference>
<keyword evidence="1" id="KW-0732">Signal</keyword>
<accession>A0A5S6R5X2</accession>
<evidence type="ECO:0000313" key="3">
    <source>
        <dbReference type="WBParaSite" id="TMUE_3000014669.1"/>
    </source>
</evidence>
<keyword evidence="2" id="KW-1185">Reference proteome</keyword>
<feature type="chain" id="PRO_5024433309" evidence="1">
    <location>
        <begin position="19"/>
        <end position="283"/>
    </location>
</feature>
<organism evidence="2 3">
    <name type="scientific">Trichuris muris</name>
    <name type="common">Mouse whipworm</name>
    <dbReference type="NCBI Taxonomy" id="70415"/>
    <lineage>
        <taxon>Eukaryota</taxon>
        <taxon>Metazoa</taxon>
        <taxon>Ecdysozoa</taxon>
        <taxon>Nematoda</taxon>
        <taxon>Enoplea</taxon>
        <taxon>Dorylaimia</taxon>
        <taxon>Trichinellida</taxon>
        <taxon>Trichuridae</taxon>
        <taxon>Trichuris</taxon>
    </lineage>
</organism>
<feature type="signal peptide" evidence="1">
    <location>
        <begin position="1"/>
        <end position="18"/>
    </location>
</feature>
<sequence>MISKILLLLLLTAEESAAHSRDISANKISAETVEVLEFPDPHSKNMLQKFVREYNDRTPADEMIWGIYGIIVVAQKINGKTAVVEIAETTCSKRMPTHAKCRFFNGAHKRQCRVSIAEVSQKVEAVCKPMGEIQQAKLGTKYQRRRWLWDPDVSPKPVQTENYEQSPMGSNALQFVSRHAIGKEVARKLNLDQKISHRMLMHFGEIEVTAKQYSYEAVVHLAESNCHKSTSLYVDPYEQCRFAYPGLSFTCIVRLSMHFLVNGPVLCRHSERIPPNRNSIIRI</sequence>
<evidence type="ECO:0000256" key="1">
    <source>
        <dbReference type="SAM" id="SignalP"/>
    </source>
</evidence>
<reference evidence="3" key="1">
    <citation type="submission" date="2019-12" db="UniProtKB">
        <authorList>
            <consortium name="WormBaseParasite"/>
        </authorList>
    </citation>
    <scope>IDENTIFICATION</scope>
</reference>
<dbReference type="SUPFAM" id="SSF54403">
    <property type="entry name" value="Cystatin/monellin"/>
    <property type="match status" value="1"/>
</dbReference>
<dbReference type="AlphaFoldDB" id="A0A5S6R5X2"/>
<evidence type="ECO:0000313" key="2">
    <source>
        <dbReference type="Proteomes" id="UP000046395"/>
    </source>
</evidence>